<accession>A0A8I3X1A9</accession>
<proteinExistence type="predicted"/>
<feature type="region of interest" description="Disordered" evidence="1">
    <location>
        <begin position="1"/>
        <end position="34"/>
    </location>
</feature>
<reference evidence="2" key="2">
    <citation type="submission" date="2025-08" db="UniProtKB">
        <authorList>
            <consortium name="Ensembl"/>
        </authorList>
    </citation>
    <scope>IDENTIFICATION</scope>
</reference>
<keyword evidence="3" id="KW-1185">Reference proteome</keyword>
<organism evidence="2 3">
    <name type="scientific">Callithrix jacchus</name>
    <name type="common">White-tufted-ear marmoset</name>
    <name type="synonym">Simia Jacchus</name>
    <dbReference type="NCBI Taxonomy" id="9483"/>
    <lineage>
        <taxon>Eukaryota</taxon>
        <taxon>Metazoa</taxon>
        <taxon>Chordata</taxon>
        <taxon>Craniata</taxon>
        <taxon>Vertebrata</taxon>
        <taxon>Euteleostomi</taxon>
        <taxon>Mammalia</taxon>
        <taxon>Eutheria</taxon>
        <taxon>Euarchontoglires</taxon>
        <taxon>Primates</taxon>
        <taxon>Haplorrhini</taxon>
        <taxon>Platyrrhini</taxon>
        <taxon>Cebidae</taxon>
        <taxon>Callitrichinae</taxon>
        <taxon>Callithrix</taxon>
        <taxon>Callithrix</taxon>
    </lineage>
</organism>
<evidence type="ECO:0000313" key="3">
    <source>
        <dbReference type="Proteomes" id="UP000008225"/>
    </source>
</evidence>
<dbReference type="PANTHER" id="PTHR12138:SF162">
    <property type="entry name" value="CHROMOSOME UNDETERMINED SCAFFOLD_275, WHOLE GENOME SHOTGUN SEQUENCE"/>
    <property type="match status" value="1"/>
</dbReference>
<reference evidence="2" key="3">
    <citation type="submission" date="2025-09" db="UniProtKB">
        <authorList>
            <consortium name="Ensembl"/>
        </authorList>
    </citation>
    <scope>IDENTIFICATION</scope>
</reference>
<name>A0A8I3X1A9_CALJA</name>
<dbReference type="PANTHER" id="PTHR12138">
    <property type="entry name" value="PRIMATE-EXPANDED PROTEIN FAMILY"/>
    <property type="match status" value="1"/>
</dbReference>
<sequence>MREVLHTRRLPRKTSMEPPPGRGREQGHSQGSWETGELAPADRVVILSRLECSGVIIARCNLKFLGSSDPPTSAFQEAETAGMSSCPANFFFFVKKGSLCCPGWFQTPGLKQSSCLDLPKCWDYRCEPPHLAKKLVFKCQYNF</sequence>
<dbReference type="GeneTree" id="ENSGT01150000287033"/>
<reference evidence="2 3" key="1">
    <citation type="submission" date="2009-03" db="EMBL/GenBank/DDBJ databases">
        <authorList>
            <person name="Warren W."/>
            <person name="Ye L."/>
            <person name="Minx P."/>
            <person name="Worley K."/>
            <person name="Gibbs R."/>
            <person name="Wilson R.K."/>
        </authorList>
    </citation>
    <scope>NUCLEOTIDE SEQUENCE [LARGE SCALE GENOMIC DNA]</scope>
</reference>
<evidence type="ECO:0000313" key="2">
    <source>
        <dbReference type="Ensembl" id="ENSCJAP00000085385.1"/>
    </source>
</evidence>
<dbReference type="AlphaFoldDB" id="A0A8I3X1A9"/>
<dbReference type="Proteomes" id="UP000008225">
    <property type="component" value="Chromosome X"/>
</dbReference>
<dbReference type="Ensembl" id="ENSCJAT00000143555.1">
    <property type="protein sequence ID" value="ENSCJAP00000085385.1"/>
    <property type="gene ID" value="ENSCJAG00000069726.1"/>
</dbReference>
<evidence type="ECO:0000256" key="1">
    <source>
        <dbReference type="SAM" id="MobiDB-lite"/>
    </source>
</evidence>
<protein>
    <submittedName>
        <fullName evidence="2">Uncharacterized protein</fullName>
    </submittedName>
</protein>